<dbReference type="AlphaFoldDB" id="A0A1I3C0X3"/>
<evidence type="ECO:0008006" key="4">
    <source>
        <dbReference type="Google" id="ProtNLM"/>
    </source>
</evidence>
<dbReference type="Proteomes" id="UP000198649">
    <property type="component" value="Unassembled WGS sequence"/>
</dbReference>
<proteinExistence type="predicted"/>
<protein>
    <recommendedName>
        <fullName evidence="4">AAA domain-containing protein</fullName>
    </recommendedName>
</protein>
<keyword evidence="3" id="KW-1185">Reference proteome</keyword>
<dbReference type="STRING" id="1005945.SAMN05216561_101441"/>
<dbReference type="EMBL" id="FOQG01000001">
    <property type="protein sequence ID" value="SFH68268.1"/>
    <property type="molecule type" value="Genomic_DNA"/>
</dbReference>
<name>A0A1I3C0X3_9ACTN</name>
<dbReference type="InterPro" id="IPR027417">
    <property type="entry name" value="P-loop_NTPase"/>
</dbReference>
<dbReference type="CDD" id="cd02019">
    <property type="entry name" value="NK"/>
    <property type="match status" value="1"/>
</dbReference>
<dbReference type="SUPFAM" id="SSF52540">
    <property type="entry name" value="P-loop containing nucleoside triphosphate hydrolases"/>
    <property type="match status" value="1"/>
</dbReference>
<gene>
    <name evidence="2" type="ORF">SAMN05216561_101441</name>
</gene>
<evidence type="ECO:0000313" key="3">
    <source>
        <dbReference type="Proteomes" id="UP000198649"/>
    </source>
</evidence>
<organism evidence="2 3">
    <name type="scientific">Nocardioides psychrotolerans</name>
    <dbReference type="NCBI Taxonomy" id="1005945"/>
    <lineage>
        <taxon>Bacteria</taxon>
        <taxon>Bacillati</taxon>
        <taxon>Actinomycetota</taxon>
        <taxon>Actinomycetes</taxon>
        <taxon>Propionibacteriales</taxon>
        <taxon>Nocardioidaceae</taxon>
        <taxon>Nocardioides</taxon>
    </lineage>
</organism>
<feature type="region of interest" description="Disordered" evidence="1">
    <location>
        <begin position="1"/>
        <end position="29"/>
    </location>
</feature>
<evidence type="ECO:0000313" key="2">
    <source>
        <dbReference type="EMBL" id="SFH68268.1"/>
    </source>
</evidence>
<sequence>MDGFPAPRAALTRVRPAPPGEAPDCKSWLTSGPGVPTSVDHVLPHLVVLRGNAASGKSTPAADNIALIAHMVRYCTGIGVHVILEGILVAEHYRSMLHELVSEHPGPSYVFYLDVPREETVRRHQARPLGVEVPVEEFRGWYAAADLLGVPGELERDRGRHL</sequence>
<evidence type="ECO:0000256" key="1">
    <source>
        <dbReference type="SAM" id="MobiDB-lite"/>
    </source>
</evidence>
<reference evidence="2 3" key="1">
    <citation type="submission" date="2016-10" db="EMBL/GenBank/DDBJ databases">
        <authorList>
            <person name="de Groot N.N."/>
        </authorList>
    </citation>
    <scope>NUCLEOTIDE SEQUENCE [LARGE SCALE GENOMIC DNA]</scope>
    <source>
        <strain evidence="2 3">CGMCC 1.11156</strain>
    </source>
</reference>
<dbReference type="Gene3D" id="3.40.50.300">
    <property type="entry name" value="P-loop containing nucleotide triphosphate hydrolases"/>
    <property type="match status" value="1"/>
</dbReference>
<accession>A0A1I3C0X3</accession>